<accession>A0ABS3NRA4</accession>
<evidence type="ECO:0000313" key="3">
    <source>
        <dbReference type="Proteomes" id="UP000664554"/>
    </source>
</evidence>
<feature type="transmembrane region" description="Helical" evidence="1">
    <location>
        <begin position="94"/>
        <end position="113"/>
    </location>
</feature>
<feature type="transmembrane region" description="Helical" evidence="1">
    <location>
        <begin position="257"/>
        <end position="274"/>
    </location>
</feature>
<feature type="transmembrane region" description="Helical" evidence="1">
    <location>
        <begin position="125"/>
        <end position="146"/>
    </location>
</feature>
<feature type="transmembrane region" description="Helical" evidence="1">
    <location>
        <begin position="158"/>
        <end position="178"/>
    </location>
</feature>
<dbReference type="RefSeq" id="WP_207992313.1">
    <property type="nucleotide sequence ID" value="NZ_JAGBKM010000029.1"/>
</dbReference>
<evidence type="ECO:0000256" key="1">
    <source>
        <dbReference type="SAM" id="Phobius"/>
    </source>
</evidence>
<feature type="transmembrane region" description="Helical" evidence="1">
    <location>
        <begin position="378"/>
        <end position="402"/>
    </location>
</feature>
<dbReference type="InterPro" id="IPR010266">
    <property type="entry name" value="NnrS"/>
</dbReference>
<feature type="transmembrane region" description="Helical" evidence="1">
    <location>
        <begin position="315"/>
        <end position="334"/>
    </location>
</feature>
<name>A0ABS3NRA4_9GAMM</name>
<evidence type="ECO:0000313" key="2">
    <source>
        <dbReference type="EMBL" id="MBO1531949.1"/>
    </source>
</evidence>
<gene>
    <name evidence="2" type="ORF">J3492_12120</name>
</gene>
<keyword evidence="3" id="KW-1185">Reference proteome</keyword>
<sequence length="413" mass="45989">MHAINLPSKRPTSPHPILNLGFRIFFSAGALFAIVTMLLWSFVFTGHTDIDVQALNPLYWHGHEMIYGYALAIVAGFLLTAVQTWTGVKMPHGYKLLGIFVCWLLARMGWAAFGLGMTVGGSSASLLYIAAGFDMLFVGLMAFTIFRAVLQVKQYKQMGILSKLALLTLGNGLCYWGIVSGDMSLTRIGIYLGFYLIIGLVLTIGRRVVPFFIERGLSAGTTEDIKLRNSKAQDIASLLFFLAFFIVDLFYPNKYLLTITALGVAVVNIVRLKGWYHRRIWRKPLLWSLYIAFAGMCISFVLYALQPWLGYNHSIAMHGLAIAGIGMMTVAMMARVSLGHTGLSIHEPPKTVNAMFFLMVAVFISRVLIPLVDMSQYLLWIMIAQGAWMACFVLFCISYLPLLSRERADGLFG</sequence>
<protein>
    <submittedName>
        <fullName evidence="2">NnrS family protein</fullName>
    </submittedName>
</protein>
<feature type="transmembrane region" description="Helical" evidence="1">
    <location>
        <begin position="184"/>
        <end position="205"/>
    </location>
</feature>
<keyword evidence="1" id="KW-0812">Transmembrane</keyword>
<dbReference type="Pfam" id="PF05940">
    <property type="entry name" value="NnrS"/>
    <property type="match status" value="1"/>
</dbReference>
<feature type="transmembrane region" description="Helical" evidence="1">
    <location>
        <begin position="20"/>
        <end position="45"/>
    </location>
</feature>
<feature type="transmembrane region" description="Helical" evidence="1">
    <location>
        <begin position="235"/>
        <end position="251"/>
    </location>
</feature>
<comment type="caution">
    <text evidence="2">The sequence shown here is derived from an EMBL/GenBank/DDBJ whole genome shotgun (WGS) entry which is preliminary data.</text>
</comment>
<dbReference type="Proteomes" id="UP000664554">
    <property type="component" value="Unassembled WGS sequence"/>
</dbReference>
<organism evidence="2 3">
    <name type="scientific">Psychrobacter coccoides</name>
    <dbReference type="NCBI Taxonomy" id="2818440"/>
    <lineage>
        <taxon>Bacteria</taxon>
        <taxon>Pseudomonadati</taxon>
        <taxon>Pseudomonadota</taxon>
        <taxon>Gammaproteobacteria</taxon>
        <taxon>Moraxellales</taxon>
        <taxon>Moraxellaceae</taxon>
        <taxon>Psychrobacter</taxon>
    </lineage>
</organism>
<keyword evidence="1" id="KW-1133">Transmembrane helix</keyword>
<proteinExistence type="predicted"/>
<feature type="transmembrane region" description="Helical" evidence="1">
    <location>
        <begin position="354"/>
        <end position="372"/>
    </location>
</feature>
<reference evidence="2 3" key="1">
    <citation type="submission" date="2021-03" db="EMBL/GenBank/DDBJ databases">
        <authorList>
            <person name="Shang D.-D."/>
            <person name="Du Z.-J."/>
            <person name="Chen G.-J."/>
        </authorList>
    </citation>
    <scope>NUCLEOTIDE SEQUENCE [LARGE SCALE GENOMIC DNA]</scope>
    <source>
        <strain evidence="2 3">F1192</strain>
    </source>
</reference>
<keyword evidence="1" id="KW-0472">Membrane</keyword>
<feature type="transmembrane region" description="Helical" evidence="1">
    <location>
        <begin position="286"/>
        <end position="309"/>
    </location>
</feature>
<dbReference type="EMBL" id="JAGBKM010000029">
    <property type="protein sequence ID" value="MBO1531949.1"/>
    <property type="molecule type" value="Genomic_DNA"/>
</dbReference>
<feature type="transmembrane region" description="Helical" evidence="1">
    <location>
        <begin position="65"/>
        <end position="82"/>
    </location>
</feature>